<name>A0A167IFI8_9GAMM</name>
<keyword evidence="1" id="KW-0732">Signal</keyword>
<dbReference type="AlphaFoldDB" id="A0A167IFI8"/>
<dbReference type="RefSeq" id="WP_063369756.1">
    <property type="nucleotide sequence ID" value="NZ_AUYC01000062.1"/>
</dbReference>
<evidence type="ECO:0008006" key="4">
    <source>
        <dbReference type="Google" id="ProtNLM"/>
    </source>
</evidence>
<evidence type="ECO:0000313" key="2">
    <source>
        <dbReference type="EMBL" id="KZN59300.1"/>
    </source>
</evidence>
<organism evidence="2 3">
    <name type="scientific">Pseudoalteromonas luteoviolacea CPMOR-1</name>
    <dbReference type="NCBI Taxonomy" id="1365248"/>
    <lineage>
        <taxon>Bacteria</taxon>
        <taxon>Pseudomonadati</taxon>
        <taxon>Pseudomonadota</taxon>
        <taxon>Gammaproteobacteria</taxon>
        <taxon>Alteromonadales</taxon>
        <taxon>Pseudoalteromonadaceae</taxon>
        <taxon>Pseudoalteromonas</taxon>
    </lineage>
</organism>
<dbReference type="EMBL" id="AUYC01000062">
    <property type="protein sequence ID" value="KZN59300.1"/>
    <property type="molecule type" value="Genomic_DNA"/>
</dbReference>
<evidence type="ECO:0000256" key="1">
    <source>
        <dbReference type="SAM" id="SignalP"/>
    </source>
</evidence>
<protein>
    <recommendedName>
        <fullName evidence="4">Lipoprotein</fullName>
    </recommendedName>
</protein>
<dbReference type="PATRIC" id="fig|1365248.3.peg.4625"/>
<sequence>MKVLMGFCLLCCLTTGCANDYVQRQTDSPVNDNTTEVSEAVALALKDKDYRLFATTGRRPIFPGLEKMSFSTLKAKCGVKYLSGAGDVLKSEQDKQQRFERYEYAKAYNIEMYAKCKAIK</sequence>
<feature type="chain" id="PRO_5007888189" description="Lipoprotein" evidence="1">
    <location>
        <begin position="19"/>
        <end position="120"/>
    </location>
</feature>
<reference evidence="2 3" key="1">
    <citation type="submission" date="2013-07" db="EMBL/GenBank/DDBJ databases">
        <title>Comparative Genomic and Metabolomic Analysis of Twelve Strains of Pseudoalteromonas luteoviolacea.</title>
        <authorList>
            <person name="Vynne N.G."/>
            <person name="Mansson M."/>
            <person name="Gram L."/>
        </authorList>
    </citation>
    <scope>NUCLEOTIDE SEQUENCE [LARGE SCALE GENOMIC DNA]</scope>
    <source>
        <strain evidence="2 3">CPMOR-1</strain>
    </source>
</reference>
<feature type="signal peptide" evidence="1">
    <location>
        <begin position="1"/>
        <end position="18"/>
    </location>
</feature>
<dbReference type="Proteomes" id="UP000076486">
    <property type="component" value="Unassembled WGS sequence"/>
</dbReference>
<comment type="caution">
    <text evidence="2">The sequence shown here is derived from an EMBL/GenBank/DDBJ whole genome shotgun (WGS) entry which is preliminary data.</text>
</comment>
<dbReference type="PROSITE" id="PS51257">
    <property type="entry name" value="PROKAR_LIPOPROTEIN"/>
    <property type="match status" value="1"/>
</dbReference>
<gene>
    <name evidence="2" type="ORF">N473_03835</name>
</gene>
<accession>A0A167IFI8</accession>
<proteinExistence type="predicted"/>
<evidence type="ECO:0000313" key="3">
    <source>
        <dbReference type="Proteomes" id="UP000076486"/>
    </source>
</evidence>